<organism evidence="1 2">
    <name type="scientific">Hirsutella minnesotensis 3608</name>
    <dbReference type="NCBI Taxonomy" id="1043627"/>
    <lineage>
        <taxon>Eukaryota</taxon>
        <taxon>Fungi</taxon>
        <taxon>Dikarya</taxon>
        <taxon>Ascomycota</taxon>
        <taxon>Pezizomycotina</taxon>
        <taxon>Sordariomycetes</taxon>
        <taxon>Hypocreomycetidae</taxon>
        <taxon>Hypocreales</taxon>
        <taxon>Ophiocordycipitaceae</taxon>
        <taxon>Hirsutella</taxon>
    </lineage>
</organism>
<sequence>MAAYYNRITSQAEFHDAIEDQSHFDDICSDGTFASATSSWTARYLYAARAICKREAPSSTREFCPYISKLVQGPRPSYLKFGPAEIFKMPEHQPDLGATWVALAKLQPGALGTSTMSSERPRRLTA</sequence>
<evidence type="ECO:0000313" key="1">
    <source>
        <dbReference type="EMBL" id="KJZ70426.1"/>
    </source>
</evidence>
<keyword evidence="2" id="KW-1185">Reference proteome</keyword>
<name>A0A0F7ZG80_9HYPO</name>
<accession>A0A0F7ZG80</accession>
<dbReference type="EMBL" id="KQ030627">
    <property type="protein sequence ID" value="KJZ70426.1"/>
    <property type="molecule type" value="Genomic_DNA"/>
</dbReference>
<protein>
    <submittedName>
        <fullName evidence="1">Uncharacterized protein</fullName>
    </submittedName>
</protein>
<reference evidence="1 2" key="1">
    <citation type="journal article" date="2014" name="Genome Biol. Evol.">
        <title>Comparative genomics and transcriptomics analyses reveal divergent lifestyle features of nematode endoparasitic fungus Hirsutella minnesotensis.</title>
        <authorList>
            <person name="Lai Y."/>
            <person name="Liu K."/>
            <person name="Zhang X."/>
            <person name="Zhang X."/>
            <person name="Li K."/>
            <person name="Wang N."/>
            <person name="Shu C."/>
            <person name="Wu Y."/>
            <person name="Wang C."/>
            <person name="Bushley K.E."/>
            <person name="Xiang M."/>
            <person name="Liu X."/>
        </authorList>
    </citation>
    <scope>NUCLEOTIDE SEQUENCE [LARGE SCALE GENOMIC DNA]</scope>
    <source>
        <strain evidence="1 2">3608</strain>
    </source>
</reference>
<proteinExistence type="predicted"/>
<dbReference type="AlphaFoldDB" id="A0A0F7ZG80"/>
<gene>
    <name evidence="1" type="ORF">HIM_10194</name>
</gene>
<evidence type="ECO:0000313" key="2">
    <source>
        <dbReference type="Proteomes" id="UP000054481"/>
    </source>
</evidence>
<dbReference type="Proteomes" id="UP000054481">
    <property type="component" value="Unassembled WGS sequence"/>
</dbReference>